<sequence>MSNRRQQGVVLFTTLLIISLLALLVLSQLKVVALHARSIAIVVEQRKNFSKLEQHANQLFAERNSINPGCIIDEASPNQIIRRLAAGQGCQISSNGEQYRFFLEYAGFLPCLIIENELGLFSSEHWRLTIQAFASVLQIRYASAGQYKPCLSQKAVPAKAGIISWRYLPAIESSLCET</sequence>
<protein>
    <recommendedName>
        <fullName evidence="3">Tfp pilus assembly protein PilX</fullName>
    </recommendedName>
</protein>
<dbReference type="Proteomes" id="UP001595758">
    <property type="component" value="Unassembled WGS sequence"/>
</dbReference>
<proteinExistence type="predicted"/>
<reference evidence="2" key="1">
    <citation type="journal article" date="2019" name="Int. J. Syst. Evol. Microbiol.">
        <title>The Global Catalogue of Microorganisms (GCM) 10K type strain sequencing project: providing services to taxonomists for standard genome sequencing and annotation.</title>
        <authorList>
            <consortium name="The Broad Institute Genomics Platform"/>
            <consortium name="The Broad Institute Genome Sequencing Center for Infectious Disease"/>
            <person name="Wu L."/>
            <person name="Ma J."/>
        </authorList>
    </citation>
    <scope>NUCLEOTIDE SEQUENCE [LARGE SCALE GENOMIC DNA]</scope>
    <source>
        <strain evidence="2">CCUG 59858</strain>
    </source>
</reference>
<accession>A0ABV8CCN8</accession>
<evidence type="ECO:0008006" key="3">
    <source>
        <dbReference type="Google" id="ProtNLM"/>
    </source>
</evidence>
<evidence type="ECO:0000313" key="2">
    <source>
        <dbReference type="Proteomes" id="UP001595758"/>
    </source>
</evidence>
<comment type="caution">
    <text evidence="1">The sequence shown here is derived from an EMBL/GenBank/DDBJ whole genome shotgun (WGS) entry which is preliminary data.</text>
</comment>
<dbReference type="RefSeq" id="WP_382340698.1">
    <property type="nucleotide sequence ID" value="NZ_JBHSAB010000001.1"/>
</dbReference>
<name>A0ABV8CCN8_9GAMM</name>
<organism evidence="1 2">
    <name type="scientific">Legionella dresdenensis</name>
    <dbReference type="NCBI Taxonomy" id="450200"/>
    <lineage>
        <taxon>Bacteria</taxon>
        <taxon>Pseudomonadati</taxon>
        <taxon>Pseudomonadota</taxon>
        <taxon>Gammaproteobacteria</taxon>
        <taxon>Legionellales</taxon>
        <taxon>Legionellaceae</taxon>
        <taxon>Legionella</taxon>
    </lineage>
</organism>
<evidence type="ECO:0000313" key="1">
    <source>
        <dbReference type="EMBL" id="MFC3907919.1"/>
    </source>
</evidence>
<gene>
    <name evidence="1" type="ORF">ACFORL_02335</name>
</gene>
<keyword evidence="2" id="KW-1185">Reference proteome</keyword>
<dbReference type="EMBL" id="JBHSAB010000001">
    <property type="protein sequence ID" value="MFC3907919.1"/>
    <property type="molecule type" value="Genomic_DNA"/>
</dbReference>